<keyword evidence="1" id="KW-1133">Transmembrane helix</keyword>
<feature type="transmembrane region" description="Helical" evidence="1">
    <location>
        <begin position="103"/>
        <end position="122"/>
    </location>
</feature>
<evidence type="ECO:0000256" key="1">
    <source>
        <dbReference type="SAM" id="Phobius"/>
    </source>
</evidence>
<dbReference type="EMBL" id="QWGR01000008">
    <property type="protein sequence ID" value="RIJ47416.1"/>
    <property type="molecule type" value="Genomic_DNA"/>
</dbReference>
<accession>A0A399STM6</accession>
<keyword evidence="1" id="KW-0472">Membrane</keyword>
<gene>
    <name evidence="3" type="ORF">D1614_14980</name>
</gene>
<sequence>MQEKPHNDNSKKLLAVFLIVFGILWLMKQGGAFSMFPFHHFQNVFIPFQLTATKLGHLIFSWPMILIIVGLVLMAGRRPVGLVLLVVGGIFLIPKLFFPGITIFLLLPLILIGFGVAIVARLL</sequence>
<proteinExistence type="predicted"/>
<feature type="transmembrane region" description="Helical" evidence="1">
    <location>
        <begin position="80"/>
        <end position="97"/>
    </location>
</feature>
<dbReference type="RefSeq" id="WP_119438776.1">
    <property type="nucleotide sequence ID" value="NZ_QWGR01000008.1"/>
</dbReference>
<dbReference type="Pfam" id="PF22570">
    <property type="entry name" value="LiaF-TM"/>
    <property type="match status" value="1"/>
</dbReference>
<evidence type="ECO:0000313" key="4">
    <source>
        <dbReference type="Proteomes" id="UP000265926"/>
    </source>
</evidence>
<keyword evidence="4" id="KW-1185">Reference proteome</keyword>
<feature type="transmembrane region" description="Helical" evidence="1">
    <location>
        <begin position="55"/>
        <end position="73"/>
    </location>
</feature>
<evidence type="ECO:0000259" key="2">
    <source>
        <dbReference type="Pfam" id="PF22570"/>
    </source>
</evidence>
<name>A0A399STM6_9BACT</name>
<protein>
    <recommendedName>
        <fullName evidence="2">LiaF transmembrane domain-containing protein</fullName>
    </recommendedName>
</protein>
<dbReference type="AlphaFoldDB" id="A0A399STM6"/>
<feature type="domain" description="LiaF transmembrane" evidence="2">
    <location>
        <begin position="14"/>
        <end position="120"/>
    </location>
</feature>
<feature type="transmembrane region" description="Helical" evidence="1">
    <location>
        <begin position="12"/>
        <end position="35"/>
    </location>
</feature>
<organism evidence="3 4">
    <name type="scientific">Maribellus luteus</name>
    <dbReference type="NCBI Taxonomy" id="2305463"/>
    <lineage>
        <taxon>Bacteria</taxon>
        <taxon>Pseudomonadati</taxon>
        <taxon>Bacteroidota</taxon>
        <taxon>Bacteroidia</taxon>
        <taxon>Marinilabiliales</taxon>
        <taxon>Prolixibacteraceae</taxon>
        <taxon>Maribellus</taxon>
    </lineage>
</organism>
<evidence type="ECO:0000313" key="3">
    <source>
        <dbReference type="EMBL" id="RIJ47416.1"/>
    </source>
</evidence>
<dbReference type="Proteomes" id="UP000265926">
    <property type="component" value="Unassembled WGS sequence"/>
</dbReference>
<dbReference type="InterPro" id="IPR054331">
    <property type="entry name" value="LiaF_TM"/>
</dbReference>
<reference evidence="3 4" key="1">
    <citation type="submission" date="2018-08" db="EMBL/GenBank/DDBJ databases">
        <title>Pallidiluteibacterium maritimus gen. nov., sp. nov., isolated from coastal sediment.</title>
        <authorList>
            <person name="Zhou L.Y."/>
        </authorList>
    </citation>
    <scope>NUCLEOTIDE SEQUENCE [LARGE SCALE GENOMIC DNA]</scope>
    <source>
        <strain evidence="3 4">XSD2</strain>
    </source>
</reference>
<comment type="caution">
    <text evidence="3">The sequence shown here is derived from an EMBL/GenBank/DDBJ whole genome shotgun (WGS) entry which is preliminary data.</text>
</comment>
<keyword evidence="1" id="KW-0812">Transmembrane</keyword>